<keyword evidence="5 7" id="KW-0597">Phosphoprotein</keyword>
<dbReference type="GO" id="GO:0050568">
    <property type="term" value="F:protein-glutamine glutaminase activity"/>
    <property type="evidence" value="ECO:0007669"/>
    <property type="project" value="UniProtKB-UniRule"/>
</dbReference>
<reference evidence="10 11" key="1">
    <citation type="submission" date="2021-03" db="EMBL/GenBank/DDBJ databases">
        <title>Novel species identification of genus Shewanella.</title>
        <authorList>
            <person name="Liu G."/>
            <person name="Zhang Q."/>
        </authorList>
    </citation>
    <scope>NUCLEOTIDE SEQUENCE [LARGE SCALE GENOMIC DNA]</scope>
    <source>
        <strain evidence="10 11">FJAT-53726</strain>
    </source>
</reference>
<feature type="modified residue" description="4-aspartylphosphate" evidence="5 7">
    <location>
        <position position="54"/>
    </location>
</feature>
<dbReference type="EC" id="3.5.1.44" evidence="5"/>
<dbReference type="GO" id="GO:0005737">
    <property type="term" value="C:cytoplasm"/>
    <property type="evidence" value="ECO:0007669"/>
    <property type="project" value="UniProtKB-SubCell"/>
</dbReference>
<feature type="active site" evidence="5 6">
    <location>
        <position position="160"/>
    </location>
</feature>
<dbReference type="Proteomes" id="UP000663281">
    <property type="component" value="Chromosome"/>
</dbReference>
<dbReference type="PANTHER" id="PTHR42872">
    <property type="entry name" value="PROTEIN-GLUTAMATE METHYLESTERASE/PROTEIN-GLUTAMINE GLUTAMINASE"/>
    <property type="match status" value="1"/>
</dbReference>
<dbReference type="GO" id="GO:0008984">
    <property type="term" value="F:protein-glutamate methylesterase activity"/>
    <property type="evidence" value="ECO:0007669"/>
    <property type="project" value="UniProtKB-UniRule"/>
</dbReference>
<dbReference type="NCBIfam" id="NF001965">
    <property type="entry name" value="PRK00742.1"/>
    <property type="match status" value="1"/>
</dbReference>
<dbReference type="KEGG" id="scyp:JYB88_17665"/>
<dbReference type="GO" id="GO:0006935">
    <property type="term" value="P:chemotaxis"/>
    <property type="evidence" value="ECO:0007669"/>
    <property type="project" value="UniProtKB-UniRule"/>
</dbReference>
<comment type="catalytic activity">
    <reaction evidence="5">
        <text>L-glutaminyl-[protein] + H2O = L-glutamyl-[protein] + NH4(+)</text>
        <dbReference type="Rhea" id="RHEA:16441"/>
        <dbReference type="Rhea" id="RHEA-COMP:10207"/>
        <dbReference type="Rhea" id="RHEA-COMP:10208"/>
        <dbReference type="ChEBI" id="CHEBI:15377"/>
        <dbReference type="ChEBI" id="CHEBI:28938"/>
        <dbReference type="ChEBI" id="CHEBI:29973"/>
        <dbReference type="ChEBI" id="CHEBI:30011"/>
        <dbReference type="EC" id="3.5.1.44"/>
    </reaction>
</comment>
<comment type="subcellular location">
    <subcellularLocation>
        <location evidence="5">Cytoplasm</location>
    </subcellularLocation>
</comment>
<dbReference type="PANTHER" id="PTHR42872:SF6">
    <property type="entry name" value="PROTEIN-GLUTAMATE METHYLESTERASE_PROTEIN-GLUTAMINE GLUTAMINASE"/>
    <property type="match status" value="1"/>
</dbReference>
<dbReference type="CDD" id="cd17541">
    <property type="entry name" value="REC_CheB-like"/>
    <property type="match status" value="1"/>
</dbReference>
<feature type="domain" description="CheB-type methylesterase" evidence="9">
    <location>
        <begin position="143"/>
        <end position="340"/>
    </location>
</feature>
<evidence type="ECO:0000256" key="1">
    <source>
        <dbReference type="ARBA" id="ARBA00022490"/>
    </source>
</evidence>
<evidence type="ECO:0000256" key="7">
    <source>
        <dbReference type="PROSITE-ProRule" id="PRU00169"/>
    </source>
</evidence>
<organism evidence="10 11">
    <name type="scientific">Shewanella cyperi</name>
    <dbReference type="NCBI Taxonomy" id="2814292"/>
    <lineage>
        <taxon>Bacteria</taxon>
        <taxon>Pseudomonadati</taxon>
        <taxon>Pseudomonadota</taxon>
        <taxon>Gammaproteobacteria</taxon>
        <taxon>Alteromonadales</taxon>
        <taxon>Shewanellaceae</taxon>
        <taxon>Shewanella</taxon>
    </lineage>
</organism>
<dbReference type="InterPro" id="IPR008248">
    <property type="entry name" value="CheB-like"/>
</dbReference>
<accession>A0A974XMI6</accession>
<keyword evidence="1 5" id="KW-0963">Cytoplasm</keyword>
<dbReference type="AlphaFoldDB" id="A0A974XMI6"/>
<proteinExistence type="inferred from homology"/>
<evidence type="ECO:0000256" key="6">
    <source>
        <dbReference type="PROSITE-ProRule" id="PRU00050"/>
    </source>
</evidence>
<evidence type="ECO:0000259" key="8">
    <source>
        <dbReference type="PROSITE" id="PS50110"/>
    </source>
</evidence>
<comment type="function">
    <text evidence="5">Involved in chemotaxis. Part of a chemotaxis signal transduction system that modulates chemotaxis in response to various stimuli. Catalyzes the demethylation of specific methylglutamate residues introduced into the chemoreceptors (methyl-accepting chemotaxis proteins or MCP) by CheR. Also mediates the irreversible deamidation of specific glutamine residues to glutamic acid.</text>
</comment>
<name>A0A974XMI6_9GAMM</name>
<feature type="active site" evidence="5 6">
    <location>
        <position position="282"/>
    </location>
</feature>
<dbReference type="InterPro" id="IPR011006">
    <property type="entry name" value="CheY-like_superfamily"/>
</dbReference>
<evidence type="ECO:0000256" key="3">
    <source>
        <dbReference type="ARBA" id="ARBA00022801"/>
    </source>
</evidence>
<comment type="catalytic activity">
    <reaction evidence="4 5">
        <text>[protein]-L-glutamate 5-O-methyl ester + H2O = L-glutamyl-[protein] + methanol + H(+)</text>
        <dbReference type="Rhea" id="RHEA:23236"/>
        <dbReference type="Rhea" id="RHEA-COMP:10208"/>
        <dbReference type="Rhea" id="RHEA-COMP:10311"/>
        <dbReference type="ChEBI" id="CHEBI:15377"/>
        <dbReference type="ChEBI" id="CHEBI:15378"/>
        <dbReference type="ChEBI" id="CHEBI:17790"/>
        <dbReference type="ChEBI" id="CHEBI:29973"/>
        <dbReference type="ChEBI" id="CHEBI:82795"/>
        <dbReference type="EC" id="3.1.1.61"/>
    </reaction>
</comment>
<dbReference type="Gene3D" id="3.40.50.2300">
    <property type="match status" value="1"/>
</dbReference>
<keyword evidence="2 5" id="KW-0145">Chemotaxis</keyword>
<dbReference type="PIRSF" id="PIRSF000876">
    <property type="entry name" value="RR_chemtxs_CheB"/>
    <property type="match status" value="1"/>
</dbReference>
<sequence length="340" mass="36597">MIKVLVVDDSPLVQQLLSHMLSQAEDMQVVGCAGDPYEAREMIKALSPHVLTLDVEMPKMDGIAFLRNLMKLRPMPVVMISTLTEKGAAITLEALALGAVDFISKPKHDLSTTLLEYQEELLEKVRLAASSRVHPHSPPPQIPTAPEGKLKNRLVAIGASTGGTEAIQRLVTSLPESFPPILIAQHIPAAFSASFARRLDSYARMTVIESQGGEIVKPGMVYIAPGHAHLVVDRRGGHMFTALRDTDPVNRHKPSVDVLFDSVAEVGAKSAIGVLLTGMGRDGARGLMNLRQQGGYTLAQDEASCVVWGMPGAAVELGAACEQVHLDRMAGRLLQLLKSD</sequence>
<dbReference type="Pfam" id="PF01339">
    <property type="entry name" value="CheB_methylest"/>
    <property type="match status" value="1"/>
</dbReference>
<evidence type="ECO:0000313" key="10">
    <source>
        <dbReference type="EMBL" id="QSX29978.1"/>
    </source>
</evidence>
<comment type="domain">
    <text evidence="5">Contains a C-terminal catalytic domain, and an N-terminal region which modulates catalytic activity.</text>
</comment>
<dbReference type="SUPFAM" id="SSF52172">
    <property type="entry name" value="CheY-like"/>
    <property type="match status" value="1"/>
</dbReference>
<evidence type="ECO:0000313" key="11">
    <source>
        <dbReference type="Proteomes" id="UP000663281"/>
    </source>
</evidence>
<protein>
    <recommendedName>
        <fullName evidence="5">Protein-glutamate methylesterase/protein-glutamine glutaminase</fullName>
        <ecNumber evidence="5">3.1.1.61</ecNumber>
        <ecNumber evidence="5">3.5.1.44</ecNumber>
    </recommendedName>
</protein>
<dbReference type="InterPro" id="IPR001789">
    <property type="entry name" value="Sig_transdc_resp-reg_receiver"/>
</dbReference>
<dbReference type="SMART" id="SM00448">
    <property type="entry name" value="REC"/>
    <property type="match status" value="1"/>
</dbReference>
<dbReference type="PROSITE" id="PS50110">
    <property type="entry name" value="RESPONSE_REGULATORY"/>
    <property type="match status" value="1"/>
</dbReference>
<dbReference type="EC" id="3.1.1.61" evidence="5"/>
<keyword evidence="11" id="KW-1185">Reference proteome</keyword>
<dbReference type="Gene3D" id="3.40.50.180">
    <property type="entry name" value="Methylesterase CheB, C-terminal domain"/>
    <property type="match status" value="1"/>
</dbReference>
<dbReference type="SUPFAM" id="SSF52738">
    <property type="entry name" value="Methylesterase CheB, C-terminal domain"/>
    <property type="match status" value="1"/>
</dbReference>
<dbReference type="Pfam" id="PF00072">
    <property type="entry name" value="Response_reg"/>
    <property type="match status" value="1"/>
</dbReference>
<evidence type="ECO:0000256" key="5">
    <source>
        <dbReference type="HAMAP-Rule" id="MF_00099"/>
    </source>
</evidence>
<evidence type="ECO:0000256" key="4">
    <source>
        <dbReference type="ARBA" id="ARBA00048267"/>
    </source>
</evidence>
<keyword evidence="3 5" id="KW-0378">Hydrolase</keyword>
<dbReference type="CDD" id="cd16432">
    <property type="entry name" value="CheB_Rec"/>
    <property type="match status" value="1"/>
</dbReference>
<dbReference type="GO" id="GO:0000156">
    <property type="term" value="F:phosphorelay response regulator activity"/>
    <property type="evidence" value="ECO:0007669"/>
    <property type="project" value="InterPro"/>
</dbReference>
<dbReference type="InterPro" id="IPR035909">
    <property type="entry name" value="CheB_C"/>
</dbReference>
<dbReference type="InterPro" id="IPR000673">
    <property type="entry name" value="Sig_transdc_resp-reg_Me-estase"/>
</dbReference>
<dbReference type="PROSITE" id="PS50122">
    <property type="entry name" value="CHEB"/>
    <property type="match status" value="1"/>
</dbReference>
<gene>
    <name evidence="5" type="primary">cheB</name>
    <name evidence="10" type="ORF">JYB88_17665</name>
</gene>
<feature type="active site" evidence="5 6">
    <location>
        <position position="186"/>
    </location>
</feature>
<dbReference type="RefSeq" id="WP_207324976.1">
    <property type="nucleotide sequence ID" value="NZ_CP071504.1"/>
</dbReference>
<dbReference type="EMBL" id="CP071504">
    <property type="protein sequence ID" value="QSX29978.1"/>
    <property type="molecule type" value="Genomic_DNA"/>
</dbReference>
<evidence type="ECO:0000256" key="2">
    <source>
        <dbReference type="ARBA" id="ARBA00022500"/>
    </source>
</evidence>
<evidence type="ECO:0000259" key="9">
    <source>
        <dbReference type="PROSITE" id="PS50122"/>
    </source>
</evidence>
<feature type="domain" description="Response regulatory" evidence="8">
    <location>
        <begin position="3"/>
        <end position="120"/>
    </location>
</feature>
<comment type="similarity">
    <text evidence="5">Belongs to the CheB family.</text>
</comment>
<comment type="PTM">
    <text evidence="5">Phosphorylated by CheA. Phosphorylation of the N-terminal regulatory domain activates the methylesterase activity.</text>
</comment>
<dbReference type="NCBIfam" id="NF009206">
    <property type="entry name" value="PRK12555.1"/>
    <property type="match status" value="1"/>
</dbReference>
<dbReference type="HAMAP" id="MF_00099">
    <property type="entry name" value="CheB_chemtxs"/>
    <property type="match status" value="1"/>
</dbReference>